<comment type="caution">
    <text evidence="1">The sequence shown here is derived from an EMBL/GenBank/DDBJ whole genome shotgun (WGS) entry which is preliminary data.</text>
</comment>
<proteinExistence type="predicted"/>
<reference evidence="1" key="1">
    <citation type="submission" date="2021-03" db="EMBL/GenBank/DDBJ databases">
        <title>Revisited historic fungal species revealed as producer of novel bioactive compounds through whole genome sequencing and comparative genomics.</title>
        <authorList>
            <person name="Vignolle G.A."/>
            <person name="Hochenegger N."/>
            <person name="Mach R.L."/>
            <person name="Mach-Aigner A.R."/>
            <person name="Javad Rahimi M."/>
            <person name="Salim K.A."/>
            <person name="Chan C.M."/>
            <person name="Lim L.B.L."/>
            <person name="Cai F."/>
            <person name="Druzhinina I.S."/>
            <person name="U'Ren J.M."/>
            <person name="Derntl C."/>
        </authorList>
    </citation>
    <scope>NUCLEOTIDE SEQUENCE</scope>
    <source>
        <strain evidence="1">TUCIM 5799</strain>
    </source>
</reference>
<evidence type="ECO:0000313" key="2">
    <source>
        <dbReference type="Proteomes" id="UP000829685"/>
    </source>
</evidence>
<organism evidence="1 2">
    <name type="scientific">Neoarthrinium moseri</name>
    <dbReference type="NCBI Taxonomy" id="1658444"/>
    <lineage>
        <taxon>Eukaryota</taxon>
        <taxon>Fungi</taxon>
        <taxon>Dikarya</taxon>
        <taxon>Ascomycota</taxon>
        <taxon>Pezizomycotina</taxon>
        <taxon>Sordariomycetes</taxon>
        <taxon>Xylariomycetidae</taxon>
        <taxon>Amphisphaeriales</taxon>
        <taxon>Apiosporaceae</taxon>
        <taxon>Neoarthrinium</taxon>
    </lineage>
</organism>
<protein>
    <submittedName>
        <fullName evidence="1">Uncharacterized protein</fullName>
    </submittedName>
</protein>
<dbReference type="EMBL" id="JAFIMR010000004">
    <property type="protein sequence ID" value="KAI1879345.1"/>
    <property type="molecule type" value="Genomic_DNA"/>
</dbReference>
<accession>A0A9P9WTZ7</accession>
<dbReference type="Proteomes" id="UP000829685">
    <property type="component" value="Unassembled WGS sequence"/>
</dbReference>
<keyword evidence="2" id="KW-1185">Reference proteome</keyword>
<name>A0A9P9WTZ7_9PEZI</name>
<sequence>MKTPPLHRTETFTPYEQPEHGFLTKQSRLSLVFIVWVTGVSAECRFNGTLDQIVTDCTFPNGADCFAGDFYADCSSKFYRPSYFPPQYTEIYSSEGLYAFPGTVCVDGWTAVCTVTVSIETANSTQTWCCPKSYDCWASVGEAILSTDGNVRVCTSAIAWKEVIWVNSETNLSPWSPGPLDALATSLHTTLPSLTALHPVFLLSGETIPPATITMAHLAGAMVGGVARFLLLVAVAVSPGESHAMSGERGLVLDLTGKLSHMRARCPSCQNDRKDGMNFMLTPDRIP</sequence>
<gene>
    <name evidence="1" type="ORF">JX265_002299</name>
</gene>
<dbReference type="AlphaFoldDB" id="A0A9P9WTZ7"/>
<evidence type="ECO:0000313" key="1">
    <source>
        <dbReference type="EMBL" id="KAI1879345.1"/>
    </source>
</evidence>